<dbReference type="SMART" id="SM00913">
    <property type="entry name" value="IBN_N"/>
    <property type="match status" value="1"/>
</dbReference>
<evidence type="ECO:0000256" key="7">
    <source>
        <dbReference type="SAM" id="MobiDB-lite"/>
    </source>
</evidence>
<feature type="compositionally biased region" description="Acidic residues" evidence="7">
    <location>
        <begin position="960"/>
        <end position="978"/>
    </location>
</feature>
<dbReference type="SUPFAM" id="SSF48371">
    <property type="entry name" value="ARM repeat"/>
    <property type="match status" value="1"/>
</dbReference>
<evidence type="ECO:0000313" key="9">
    <source>
        <dbReference type="EMBL" id="CAD8833123.1"/>
    </source>
</evidence>
<name>A0A7S1EZH9_NOCSC</name>
<dbReference type="EMBL" id="HBFQ01010711">
    <property type="protein sequence ID" value="CAD8833123.1"/>
    <property type="molecule type" value="Transcribed_RNA"/>
</dbReference>
<keyword evidence="4" id="KW-0963">Cytoplasm</keyword>
<reference evidence="9" key="1">
    <citation type="submission" date="2021-01" db="EMBL/GenBank/DDBJ databases">
        <authorList>
            <person name="Corre E."/>
            <person name="Pelletier E."/>
            <person name="Niang G."/>
            <person name="Scheremetjew M."/>
            <person name="Finn R."/>
            <person name="Kale V."/>
            <person name="Holt S."/>
            <person name="Cochrane G."/>
            <person name="Meng A."/>
            <person name="Brown T."/>
            <person name="Cohen L."/>
        </authorList>
    </citation>
    <scope>NUCLEOTIDE SEQUENCE</scope>
</reference>
<dbReference type="GO" id="GO:0005635">
    <property type="term" value="C:nuclear envelope"/>
    <property type="evidence" value="ECO:0007669"/>
    <property type="project" value="TreeGrafter"/>
</dbReference>
<dbReference type="InterPro" id="IPR011989">
    <property type="entry name" value="ARM-like"/>
</dbReference>
<dbReference type="GO" id="GO:0031267">
    <property type="term" value="F:small GTPase binding"/>
    <property type="evidence" value="ECO:0007669"/>
    <property type="project" value="InterPro"/>
</dbReference>
<keyword evidence="6" id="KW-0539">Nucleus</keyword>
<protein>
    <recommendedName>
        <fullName evidence="8">Importin N-terminal domain-containing protein</fullName>
    </recommendedName>
</protein>
<evidence type="ECO:0000259" key="8">
    <source>
        <dbReference type="PROSITE" id="PS50166"/>
    </source>
</evidence>
<dbReference type="InterPro" id="IPR016024">
    <property type="entry name" value="ARM-type_fold"/>
</dbReference>
<feature type="region of interest" description="Disordered" evidence="7">
    <location>
        <begin position="952"/>
        <end position="990"/>
    </location>
</feature>
<proteinExistence type="predicted"/>
<dbReference type="PANTHER" id="PTHR10997:SF18">
    <property type="entry name" value="D-IMPORTIN 7_RANBP7"/>
    <property type="match status" value="1"/>
</dbReference>
<dbReference type="GO" id="GO:0006606">
    <property type="term" value="P:protein import into nucleus"/>
    <property type="evidence" value="ECO:0007669"/>
    <property type="project" value="TreeGrafter"/>
</dbReference>
<dbReference type="GO" id="GO:0005829">
    <property type="term" value="C:cytosol"/>
    <property type="evidence" value="ECO:0007669"/>
    <property type="project" value="TreeGrafter"/>
</dbReference>
<evidence type="ECO:0000256" key="5">
    <source>
        <dbReference type="ARBA" id="ARBA00022927"/>
    </source>
</evidence>
<evidence type="ECO:0000256" key="2">
    <source>
        <dbReference type="ARBA" id="ARBA00004496"/>
    </source>
</evidence>
<evidence type="ECO:0000256" key="3">
    <source>
        <dbReference type="ARBA" id="ARBA00022448"/>
    </source>
</evidence>
<accession>A0A7S1EZH9</accession>
<dbReference type="InterPro" id="IPR001494">
    <property type="entry name" value="Importin-beta_N"/>
</dbReference>
<gene>
    <name evidence="9" type="ORF">NSCI0253_LOCUS7471</name>
</gene>
<dbReference type="PANTHER" id="PTHR10997">
    <property type="entry name" value="IMPORTIN-7, 8, 11"/>
    <property type="match status" value="1"/>
</dbReference>
<dbReference type="Pfam" id="PF03810">
    <property type="entry name" value="IBN_N"/>
    <property type="match status" value="1"/>
</dbReference>
<sequence>MEVNPETLYAVFGHALSLVPAERDGATNTLAQAEGAPGFLKALFQIVSEGKAEPVIRLGAAIHFKNQVKKRWLPSADDSRTYSEEEKALVRSALFNSISVAQPVRGQVLESFRLVAERDFPNNWPGVTEQILAGLRSDDTDQTHCALLALRKLFKLFENRPVNRRQELEALVVATDPTLQILAPALIQAAAQPAPQSTVAFTMLKIVLKCFHSATYMGLGAHLRGNTDIWMQLVLKASELQCPQPLPSDTEGRETSSFAKCQKWIFYIILRFTCRHGNSRRAMDGMEGFATEWNSKYRVPVTEVCLKAACSQGSIGTRARNLALLCLADSCADDGAFGAMRPQLQRLLELGIFSAARFNDGDADIWQNDPDEYLRVFFDDFGAFSDPRAAAVDLVERLVQAREDEVLQPLLAFCRQHLEAQKQNPDDKALCANKDGALVLISALGDCLLRVDPAQRKKKKATKPRGDSGVSVEALLSNYVFQDFNSSAAFLRLRACSVYSVFAQKGVKFSAEGVKAAACKECMRLMTDSEKPVRVVAAVSLQGLIANAEEIRSVVVENMGSLLICLLKILSEVQVEEVAETLENIVGTFPDEIVPFAVQLVEHLSQSVVNSSGAGDDDDEAAGTAMGSMQAIISILESCTGSEASPQDTRADVFAKLSVVLTPLLTGQILRPSGYDFLEEGLEALAYLTYYSPSPLPPVLWNLFPLLFQSVCGHSTLSLPLEDFAANGWAADHMVNMLPVLDNFVSRGPVEVFLSGSWPEAAMTYPDMLFQAVAKVVQLEGLGEEKNCASAVQVAIAFIENIPGTVCAGWLPRYFDLLWKRLPTTQTAQLRRTVLTAFATFVWKDAELFLRCTEEKACTQQLFEGWLQNVALFKGLRGKKVLMLSLARLVQLSCSQSIPSCVASGLPLMVKTLAESTTEVIRLRKVTAEGGEVESDDDDDEDDERVMERALKKLQNRADSDEDIDDDDDEDSAAEDEAGGAAQMEKRSPLDNVDEIQALLGVLQQAPTGLQQQIEGWLGAGAGTRWVAELDAERQRAVGAS</sequence>
<comment type="subcellular location">
    <subcellularLocation>
        <location evidence="2">Cytoplasm</location>
    </subcellularLocation>
    <subcellularLocation>
        <location evidence="1">Nucleus</location>
    </subcellularLocation>
</comment>
<evidence type="ECO:0000256" key="6">
    <source>
        <dbReference type="ARBA" id="ARBA00023242"/>
    </source>
</evidence>
<dbReference type="AlphaFoldDB" id="A0A7S1EZH9"/>
<keyword evidence="3" id="KW-0813">Transport</keyword>
<organism evidence="9">
    <name type="scientific">Noctiluca scintillans</name>
    <name type="common">Sea sparkle</name>
    <name type="synonym">Red tide dinoflagellate</name>
    <dbReference type="NCBI Taxonomy" id="2966"/>
    <lineage>
        <taxon>Eukaryota</taxon>
        <taxon>Sar</taxon>
        <taxon>Alveolata</taxon>
        <taxon>Dinophyceae</taxon>
        <taxon>Noctilucales</taxon>
        <taxon>Noctilucaceae</taxon>
        <taxon>Noctiluca</taxon>
    </lineage>
</organism>
<keyword evidence="5" id="KW-0653">Protein transport</keyword>
<evidence type="ECO:0000256" key="4">
    <source>
        <dbReference type="ARBA" id="ARBA00022490"/>
    </source>
</evidence>
<dbReference type="PROSITE" id="PS50166">
    <property type="entry name" value="IMPORTIN_B_NT"/>
    <property type="match status" value="1"/>
</dbReference>
<dbReference type="Gene3D" id="1.25.10.10">
    <property type="entry name" value="Leucine-rich Repeat Variant"/>
    <property type="match status" value="1"/>
</dbReference>
<feature type="domain" description="Importin N-terminal" evidence="8">
    <location>
        <begin position="26"/>
        <end position="100"/>
    </location>
</feature>
<evidence type="ECO:0000256" key="1">
    <source>
        <dbReference type="ARBA" id="ARBA00004123"/>
    </source>
</evidence>